<dbReference type="PANTHER" id="PTHR11360:SF177">
    <property type="entry name" value="RIBOFLAVIN TRANSPORTER MCH5"/>
    <property type="match status" value="1"/>
</dbReference>
<keyword evidence="4" id="KW-0472">Membrane</keyword>
<feature type="transmembrane region" description="Helical" evidence="4">
    <location>
        <begin position="372"/>
        <end position="397"/>
    </location>
</feature>
<dbReference type="InterPro" id="IPR020846">
    <property type="entry name" value="MFS_dom"/>
</dbReference>
<dbReference type="OMA" id="QISWIFG"/>
<feature type="transmembrane region" description="Helical" evidence="4">
    <location>
        <begin position="200"/>
        <end position="224"/>
    </location>
</feature>
<evidence type="ECO:0000313" key="7">
    <source>
        <dbReference type="Proteomes" id="UP000028545"/>
    </source>
</evidence>
<dbReference type="RefSeq" id="XP_016639987.1">
    <property type="nucleotide sequence ID" value="XM_016790684.1"/>
</dbReference>
<feature type="transmembrane region" description="Helical" evidence="4">
    <location>
        <begin position="72"/>
        <end position="93"/>
    </location>
</feature>
<name>A0A084FYM6_PSEDA</name>
<dbReference type="InterPro" id="IPR036259">
    <property type="entry name" value="MFS_trans_sf"/>
</dbReference>
<dbReference type="OrthoDB" id="410267at2759"/>
<dbReference type="Gene3D" id="1.20.1250.20">
    <property type="entry name" value="MFS general substrate transporter like domains"/>
    <property type="match status" value="1"/>
</dbReference>
<dbReference type="InterPro" id="IPR050327">
    <property type="entry name" value="Proton-linked_MCT"/>
</dbReference>
<evidence type="ECO:0000256" key="1">
    <source>
        <dbReference type="ARBA" id="ARBA00004141"/>
    </source>
</evidence>
<dbReference type="PANTHER" id="PTHR11360">
    <property type="entry name" value="MONOCARBOXYLATE TRANSPORTER"/>
    <property type="match status" value="1"/>
</dbReference>
<evidence type="ECO:0000256" key="2">
    <source>
        <dbReference type="ARBA" id="ARBA00006727"/>
    </source>
</evidence>
<feature type="transmembrane region" description="Helical" evidence="4">
    <location>
        <begin position="440"/>
        <end position="465"/>
    </location>
</feature>
<protein>
    <submittedName>
        <fullName evidence="6">Riboflavin transporter MCH5</fullName>
    </submittedName>
</protein>
<keyword evidence="4" id="KW-1133">Transmembrane helix</keyword>
<dbReference type="EMBL" id="JOWA01000132">
    <property type="protein sequence ID" value="KEZ40188.1"/>
    <property type="molecule type" value="Genomic_DNA"/>
</dbReference>
<dbReference type="GO" id="GO:0022857">
    <property type="term" value="F:transmembrane transporter activity"/>
    <property type="evidence" value="ECO:0007669"/>
    <property type="project" value="InterPro"/>
</dbReference>
<evidence type="ECO:0000259" key="5">
    <source>
        <dbReference type="PROSITE" id="PS50850"/>
    </source>
</evidence>
<evidence type="ECO:0000313" key="6">
    <source>
        <dbReference type="EMBL" id="KEZ40188.1"/>
    </source>
</evidence>
<evidence type="ECO:0000256" key="4">
    <source>
        <dbReference type="SAM" id="Phobius"/>
    </source>
</evidence>
<dbReference type="GO" id="GO:0016020">
    <property type="term" value="C:membrane"/>
    <property type="evidence" value="ECO:0007669"/>
    <property type="project" value="UniProtKB-SubCell"/>
</dbReference>
<organism evidence="6 7">
    <name type="scientific">Pseudallescheria apiosperma</name>
    <name type="common">Scedosporium apiospermum</name>
    <dbReference type="NCBI Taxonomy" id="563466"/>
    <lineage>
        <taxon>Eukaryota</taxon>
        <taxon>Fungi</taxon>
        <taxon>Dikarya</taxon>
        <taxon>Ascomycota</taxon>
        <taxon>Pezizomycotina</taxon>
        <taxon>Sordariomycetes</taxon>
        <taxon>Hypocreomycetidae</taxon>
        <taxon>Microascales</taxon>
        <taxon>Microascaceae</taxon>
        <taxon>Scedosporium</taxon>
    </lineage>
</organism>
<feature type="transmembrane region" description="Helical" evidence="4">
    <location>
        <begin position="230"/>
        <end position="253"/>
    </location>
</feature>
<comment type="subcellular location">
    <subcellularLocation>
        <location evidence="1">Membrane</location>
        <topology evidence="1">Multi-pass membrane protein</topology>
    </subcellularLocation>
</comment>
<dbReference type="KEGG" id="sapo:SAPIO_CDS9243"/>
<keyword evidence="4" id="KW-0812">Transmembrane</keyword>
<keyword evidence="7" id="KW-1185">Reference proteome</keyword>
<feature type="transmembrane region" description="Helical" evidence="4">
    <location>
        <begin position="284"/>
        <end position="310"/>
    </location>
</feature>
<accession>A0A084FYM6</accession>
<dbReference type="AlphaFoldDB" id="A0A084FYM6"/>
<dbReference type="GO" id="GO:0017183">
    <property type="term" value="P:protein histidyl modification to diphthamide"/>
    <property type="evidence" value="ECO:0007669"/>
    <property type="project" value="InterPro"/>
</dbReference>
<feature type="transmembrane region" description="Helical" evidence="4">
    <location>
        <begin position="167"/>
        <end position="188"/>
    </location>
</feature>
<feature type="domain" description="Major facilitator superfamily (MFS) profile" evidence="5">
    <location>
        <begin position="72"/>
        <end position="465"/>
    </location>
</feature>
<proteinExistence type="inferred from homology"/>
<dbReference type="InterPro" id="IPR011701">
    <property type="entry name" value="MFS"/>
</dbReference>
<feature type="region of interest" description="Disordered" evidence="3">
    <location>
        <begin position="1"/>
        <end position="62"/>
    </location>
</feature>
<dbReference type="SFLD" id="SFLDS00032">
    <property type="entry name" value="Radical_SAM_3-amino-3-carboxyp"/>
    <property type="match status" value="1"/>
</dbReference>
<evidence type="ECO:0000256" key="3">
    <source>
        <dbReference type="SAM" id="MobiDB-lite"/>
    </source>
</evidence>
<dbReference type="SUPFAM" id="SSF103473">
    <property type="entry name" value="MFS general substrate transporter"/>
    <property type="match status" value="1"/>
</dbReference>
<feature type="transmembrane region" description="Helical" evidence="4">
    <location>
        <begin position="347"/>
        <end position="366"/>
    </location>
</feature>
<dbReference type="PROSITE" id="PS50850">
    <property type="entry name" value="MFS"/>
    <property type="match status" value="1"/>
</dbReference>
<comment type="similarity">
    <text evidence="2">Belongs to the major facilitator superfamily. Monocarboxylate porter (TC 2.A.1.13) family.</text>
</comment>
<feature type="transmembrane region" description="Helical" evidence="4">
    <location>
        <begin position="409"/>
        <end position="434"/>
    </location>
</feature>
<feature type="compositionally biased region" description="Low complexity" evidence="3">
    <location>
        <begin position="42"/>
        <end position="55"/>
    </location>
</feature>
<sequence>MTIASSHAEDTCLKNRLSSDEPEAKLPRDPKNENEAVEIKKPSASADTPSSPSADATHEEERETYPEGGLQAWLVVFGSFCAMGAIFGLVNSAGVFESYFQRNQLSNYSHANIGWIFSLYLFLVFFIGVQVGPVFDTYGPRALVAAGSLVTVTSLMLLSLSKSYYQIMLTYSVLGGIGGALLNAPAYGAVAHFFNERRGLATGIASTAGGIGGIVFPLLLQFLLGDNGVGFPWACRILGFIFLGLCVPANLFICSRLPPKLGPDGRPKVQSVWPDFTIFRDRGFAMATLAIFFMEWGLFVPLTYIVSYAVAHGHSESDSSKLLSVLNAGSVVGRFLPGLLADKFGRFNIIILTNAMCAVSAFALWLPSAHSGAVLIVFCVFFGFVSGSNLGLYPVCLGQFCESQAYGRYFATASMMASFGTLTSLPIGGSLLGLGGARGWNALIAFSGSAYLGALACYISARVGVVGWDVRRKF</sequence>
<dbReference type="Proteomes" id="UP000028545">
    <property type="component" value="Unassembled WGS sequence"/>
</dbReference>
<reference evidence="6 7" key="1">
    <citation type="journal article" date="2014" name="Genome Announc.">
        <title>Draft genome sequence of the pathogenic fungus Scedosporium apiospermum.</title>
        <authorList>
            <person name="Vandeputte P."/>
            <person name="Ghamrawi S."/>
            <person name="Rechenmann M."/>
            <person name="Iltis A."/>
            <person name="Giraud S."/>
            <person name="Fleury M."/>
            <person name="Thornton C."/>
            <person name="Delhaes L."/>
            <person name="Meyer W."/>
            <person name="Papon N."/>
            <person name="Bouchara J.P."/>
        </authorList>
    </citation>
    <scope>NUCLEOTIDE SEQUENCE [LARGE SCALE GENOMIC DNA]</scope>
    <source>
        <strain evidence="6 7">IHEM 14462</strain>
    </source>
</reference>
<dbReference type="HOGENOM" id="CLU_001265_1_0_1"/>
<dbReference type="Pfam" id="PF07690">
    <property type="entry name" value="MFS_1"/>
    <property type="match status" value="1"/>
</dbReference>
<comment type="caution">
    <text evidence="6">The sequence shown here is derived from an EMBL/GenBank/DDBJ whole genome shotgun (WGS) entry which is preliminary data.</text>
</comment>
<dbReference type="CDD" id="cd17352">
    <property type="entry name" value="MFS_MCT_SLC16"/>
    <property type="match status" value="1"/>
</dbReference>
<dbReference type="InterPro" id="IPR016435">
    <property type="entry name" value="DPH1/DPH2"/>
</dbReference>
<dbReference type="GO" id="GO:0090560">
    <property type="term" value="F:2-(3-amino-3-carboxypropyl)histidine synthase activity"/>
    <property type="evidence" value="ECO:0007669"/>
    <property type="project" value="InterPro"/>
</dbReference>
<gene>
    <name evidence="6" type="ORF">SAPIO_CDS9243</name>
</gene>
<feature type="transmembrane region" description="Helical" evidence="4">
    <location>
        <begin position="113"/>
        <end position="135"/>
    </location>
</feature>
<feature type="compositionally biased region" description="Basic and acidic residues" evidence="3">
    <location>
        <begin position="7"/>
        <end position="41"/>
    </location>
</feature>
<feature type="transmembrane region" description="Helical" evidence="4">
    <location>
        <begin position="142"/>
        <end position="161"/>
    </location>
</feature>
<dbReference type="VEuPathDB" id="FungiDB:SAPIO_CDS9243"/>
<dbReference type="GeneID" id="27728315"/>